<protein>
    <submittedName>
        <fullName evidence="2">Uncharacterized protein</fullName>
    </submittedName>
</protein>
<organism evidence="2 3">
    <name type="scientific">Dreissena polymorpha</name>
    <name type="common">Zebra mussel</name>
    <name type="synonym">Mytilus polymorpha</name>
    <dbReference type="NCBI Taxonomy" id="45954"/>
    <lineage>
        <taxon>Eukaryota</taxon>
        <taxon>Metazoa</taxon>
        <taxon>Spiralia</taxon>
        <taxon>Lophotrochozoa</taxon>
        <taxon>Mollusca</taxon>
        <taxon>Bivalvia</taxon>
        <taxon>Autobranchia</taxon>
        <taxon>Heteroconchia</taxon>
        <taxon>Euheterodonta</taxon>
        <taxon>Imparidentia</taxon>
        <taxon>Neoheterodontei</taxon>
        <taxon>Myida</taxon>
        <taxon>Dreissenoidea</taxon>
        <taxon>Dreissenidae</taxon>
        <taxon>Dreissena</taxon>
    </lineage>
</organism>
<proteinExistence type="predicted"/>
<reference evidence="2" key="2">
    <citation type="submission" date="2020-11" db="EMBL/GenBank/DDBJ databases">
        <authorList>
            <person name="McCartney M.A."/>
            <person name="Auch B."/>
            <person name="Kono T."/>
            <person name="Mallez S."/>
            <person name="Becker A."/>
            <person name="Gohl D.M."/>
            <person name="Silverstein K.A.T."/>
            <person name="Koren S."/>
            <person name="Bechman K.B."/>
            <person name="Herman A."/>
            <person name="Abrahante J.E."/>
            <person name="Garbe J."/>
        </authorList>
    </citation>
    <scope>NUCLEOTIDE SEQUENCE</scope>
    <source>
        <strain evidence="2">Duluth1</strain>
        <tissue evidence="2">Whole animal</tissue>
    </source>
</reference>
<sequence>MSLHTIATPPVSHINEMDMSVDDVIWRRLSTDPSIQIMDMTSITPPTITGSFRRAPAACSALSSGVHTDVIETSFDVNSFDFVSHPIDLTMASNFDQALSTGSDSDLITGGKRLTRNCYSDSDITRGAVGRLRDVTVARSKSMGYHGDYECRILQPLVPRANVIKVGNIKRIASLRNNQAIKNARELFSKTERDAIEMSAGKTSAMKNSAKPFLPSNTIQKMKITQLVRQGLKSLTKTMDNLNTTMFQTPKKSSKDIRKYARMRNRKFRKTMDIGGLSDFLRRNEQRLASYPDVEIPYLPSVPEDIEQALNINSSGSDLDFERQLTKLHSRVNTELKYTPKPWAGILDTSRTTGSSNHQLPKCQRKLAFDDKDEASRGGTHDANDMNPHTTRLLHDSFMDCSVNTTFPMDTTTCSLSLAVSARPARPRLGLTCKSKPFATITLDDLDSEIAVDLKRRLEKAVRATAIKTNGSLKKRQSIGQLTKSVSRKSPTQKRPLPKPFRMLPNTAVGVNHIRLKRESFV</sequence>
<comment type="caution">
    <text evidence="2">The sequence shown here is derived from an EMBL/GenBank/DDBJ whole genome shotgun (WGS) entry which is preliminary data.</text>
</comment>
<accession>A0A9D4GQF2</accession>
<evidence type="ECO:0000313" key="2">
    <source>
        <dbReference type="EMBL" id="KAH3821078.1"/>
    </source>
</evidence>
<evidence type="ECO:0000256" key="1">
    <source>
        <dbReference type="SAM" id="MobiDB-lite"/>
    </source>
</evidence>
<reference evidence="2" key="1">
    <citation type="journal article" date="2019" name="bioRxiv">
        <title>The Genome of the Zebra Mussel, Dreissena polymorpha: A Resource for Invasive Species Research.</title>
        <authorList>
            <person name="McCartney M.A."/>
            <person name="Auch B."/>
            <person name="Kono T."/>
            <person name="Mallez S."/>
            <person name="Zhang Y."/>
            <person name="Obille A."/>
            <person name="Becker A."/>
            <person name="Abrahante J.E."/>
            <person name="Garbe J."/>
            <person name="Badalamenti J.P."/>
            <person name="Herman A."/>
            <person name="Mangelson H."/>
            <person name="Liachko I."/>
            <person name="Sullivan S."/>
            <person name="Sone E.D."/>
            <person name="Koren S."/>
            <person name="Silverstein K.A.T."/>
            <person name="Beckman K.B."/>
            <person name="Gohl D.M."/>
        </authorList>
    </citation>
    <scope>NUCLEOTIDE SEQUENCE</scope>
    <source>
        <strain evidence="2">Duluth1</strain>
        <tissue evidence="2">Whole animal</tissue>
    </source>
</reference>
<dbReference type="EMBL" id="JAIWYP010000005">
    <property type="protein sequence ID" value="KAH3821078.1"/>
    <property type="molecule type" value="Genomic_DNA"/>
</dbReference>
<gene>
    <name evidence="2" type="ORF">DPMN_122835</name>
</gene>
<dbReference type="Proteomes" id="UP000828390">
    <property type="component" value="Unassembled WGS sequence"/>
</dbReference>
<feature type="compositionally biased region" description="Polar residues" evidence="1">
    <location>
        <begin position="473"/>
        <end position="490"/>
    </location>
</feature>
<dbReference type="AlphaFoldDB" id="A0A9D4GQF2"/>
<feature type="region of interest" description="Disordered" evidence="1">
    <location>
        <begin position="473"/>
        <end position="504"/>
    </location>
</feature>
<name>A0A9D4GQF2_DREPO</name>
<keyword evidence="3" id="KW-1185">Reference proteome</keyword>
<evidence type="ECO:0000313" key="3">
    <source>
        <dbReference type="Proteomes" id="UP000828390"/>
    </source>
</evidence>